<dbReference type="AlphaFoldDB" id="A0A0L6CMH1"/>
<accession>A0A0L6CMH1</accession>
<dbReference type="OrthoDB" id="9794834at2"/>
<dbReference type="STRING" id="1631356.VV01_19675"/>
<evidence type="ECO:0000259" key="1">
    <source>
        <dbReference type="Pfam" id="PF06114"/>
    </source>
</evidence>
<dbReference type="Gene3D" id="1.10.10.2910">
    <property type="match status" value="1"/>
</dbReference>
<dbReference type="InterPro" id="IPR010359">
    <property type="entry name" value="IrrE_HExxH"/>
</dbReference>
<dbReference type="Proteomes" id="UP000037397">
    <property type="component" value="Unassembled WGS sequence"/>
</dbReference>
<name>A0A0L6CMH1_9MICO</name>
<gene>
    <name evidence="2" type="ORF">VV01_19675</name>
</gene>
<evidence type="ECO:0000313" key="3">
    <source>
        <dbReference type="Proteomes" id="UP000037397"/>
    </source>
</evidence>
<comment type="caution">
    <text evidence="2">The sequence shown here is derived from an EMBL/GenBank/DDBJ whole genome shotgun (WGS) entry which is preliminary data.</text>
</comment>
<sequence>MTAPEEAEREGRAAARKFRTDNGLGVGPLGDLVALIEQTCGVDVTMLAIDDADEHGLTMVDPARGAAIVAVACSDRPMRWRSNLAHELGHLVLGDHDSGQPGRLTADPFVEQRARAFARHVLVPVDGISRMRDNARGARTQSADHPGLALLSDVVQHFQASPRIVTIQLRDLGLIDDALFAEWSSVDTPALAARFGWTDQYATLQHASRQHRAPQRLLTRAVAGYIAGLVSLETVASVRGVTPHDLALEFEAAGIAPAAAIPQPEEDEFPDPAGVDIDLSWLDDE</sequence>
<dbReference type="PANTHER" id="PTHR43236">
    <property type="entry name" value="ANTITOXIN HIGA1"/>
    <property type="match status" value="1"/>
</dbReference>
<keyword evidence="3" id="KW-1185">Reference proteome</keyword>
<dbReference type="InterPro" id="IPR052345">
    <property type="entry name" value="Rad_response_metalloprotease"/>
</dbReference>
<feature type="domain" description="IrrE N-terminal-like" evidence="1">
    <location>
        <begin position="41"/>
        <end position="131"/>
    </location>
</feature>
<dbReference type="RefSeq" id="WP_050671374.1">
    <property type="nucleotide sequence ID" value="NZ_LAIR01000002.1"/>
</dbReference>
<proteinExistence type="predicted"/>
<evidence type="ECO:0000313" key="2">
    <source>
        <dbReference type="EMBL" id="KNX38850.1"/>
    </source>
</evidence>
<dbReference type="PANTHER" id="PTHR43236:SF1">
    <property type="entry name" value="BLL7220 PROTEIN"/>
    <property type="match status" value="1"/>
</dbReference>
<dbReference type="EMBL" id="LAIR01000002">
    <property type="protein sequence ID" value="KNX38850.1"/>
    <property type="molecule type" value="Genomic_DNA"/>
</dbReference>
<protein>
    <recommendedName>
        <fullName evidence="1">IrrE N-terminal-like domain-containing protein</fullName>
    </recommendedName>
</protein>
<organism evidence="2 3">
    <name type="scientific">Luteipulveratus halotolerans</name>
    <dbReference type="NCBI Taxonomy" id="1631356"/>
    <lineage>
        <taxon>Bacteria</taxon>
        <taxon>Bacillati</taxon>
        <taxon>Actinomycetota</taxon>
        <taxon>Actinomycetes</taxon>
        <taxon>Micrococcales</taxon>
        <taxon>Dermacoccaceae</taxon>
        <taxon>Luteipulveratus</taxon>
    </lineage>
</organism>
<dbReference type="Pfam" id="PF06114">
    <property type="entry name" value="Peptidase_M78"/>
    <property type="match status" value="1"/>
</dbReference>
<reference evidence="3" key="1">
    <citation type="submission" date="2015-03" db="EMBL/GenBank/DDBJ databases">
        <title>Luteipulveratus halotolerans sp. nov., a novel actinobacterium (Dermacoccaceae) from Sarawak, Malaysia.</title>
        <authorList>
            <person name="Juboi H."/>
            <person name="Basik A."/>
            <person name="Shamsul S.S."/>
            <person name="Arnold P."/>
            <person name="Schmitt E.K."/>
            <person name="Sanglier J.-J."/>
            <person name="Yeo T."/>
        </authorList>
    </citation>
    <scope>NUCLEOTIDE SEQUENCE [LARGE SCALE GENOMIC DNA]</scope>
    <source>
        <strain evidence="3">C296001</strain>
    </source>
</reference>